<proteinExistence type="predicted"/>
<protein>
    <submittedName>
        <fullName evidence="1">Uncharacterized protein</fullName>
    </submittedName>
</protein>
<organism evidence="1 2">
    <name type="scientific">Anas platyrhynchos</name>
    <name type="common">Mallard</name>
    <name type="synonym">Anas boschas</name>
    <dbReference type="NCBI Taxonomy" id="8839"/>
    <lineage>
        <taxon>Eukaryota</taxon>
        <taxon>Metazoa</taxon>
        <taxon>Chordata</taxon>
        <taxon>Craniata</taxon>
        <taxon>Vertebrata</taxon>
        <taxon>Euteleostomi</taxon>
        <taxon>Archelosauria</taxon>
        <taxon>Archosauria</taxon>
        <taxon>Dinosauria</taxon>
        <taxon>Saurischia</taxon>
        <taxon>Theropoda</taxon>
        <taxon>Coelurosauria</taxon>
        <taxon>Aves</taxon>
        <taxon>Neognathae</taxon>
        <taxon>Galloanserae</taxon>
        <taxon>Anseriformes</taxon>
        <taxon>Anatidae</taxon>
        <taxon>Anatinae</taxon>
        <taxon>Anas</taxon>
    </lineage>
</organism>
<dbReference type="Pfam" id="PF17822">
    <property type="entry name" value="ARMH2"/>
    <property type="match status" value="1"/>
</dbReference>
<dbReference type="Proteomes" id="UP000296049">
    <property type="component" value="Unassembled WGS sequence"/>
</dbReference>
<evidence type="ECO:0000313" key="2">
    <source>
        <dbReference type="Proteomes" id="UP000296049"/>
    </source>
</evidence>
<sequence length="67" mass="7771">KNRLQALTDYAFPLTQNETYRTERDPFHLQKILEYGTDLRNTRLPVEQRAKAVESIGLLIYTGTKSS</sequence>
<keyword evidence="2" id="KW-1185">Reference proteome</keyword>
<feature type="non-terminal residue" evidence="1">
    <location>
        <position position="1"/>
    </location>
</feature>
<gene>
    <name evidence="1" type="ORF">Anapl_13672</name>
</gene>
<reference evidence="2" key="1">
    <citation type="journal article" date="2013" name="Nat. Genet.">
        <title>The duck genome and transcriptome provide insight into an avian influenza virus reservoir species.</title>
        <authorList>
            <person name="Huang Y."/>
            <person name="Li Y."/>
            <person name="Burt D.W."/>
            <person name="Chen H."/>
            <person name="Zhang Y."/>
            <person name="Qian W."/>
            <person name="Kim H."/>
            <person name="Gan S."/>
            <person name="Zhao Y."/>
            <person name="Li J."/>
            <person name="Yi K."/>
            <person name="Feng H."/>
            <person name="Zhu P."/>
            <person name="Li B."/>
            <person name="Liu Q."/>
            <person name="Fairley S."/>
            <person name="Magor K.E."/>
            <person name="Du Z."/>
            <person name="Hu X."/>
            <person name="Goodman L."/>
            <person name="Tafer H."/>
            <person name="Vignal A."/>
            <person name="Lee T."/>
            <person name="Kim K.W."/>
            <person name="Sheng Z."/>
            <person name="An Y."/>
            <person name="Searle S."/>
            <person name="Herrero J."/>
            <person name="Groenen M.A."/>
            <person name="Crooijmans R.P."/>
            <person name="Faraut T."/>
            <person name="Cai Q."/>
            <person name="Webster R.G."/>
            <person name="Aldridge J.R."/>
            <person name="Warren W.C."/>
            <person name="Bartschat S."/>
            <person name="Kehr S."/>
            <person name="Marz M."/>
            <person name="Stadler P.F."/>
            <person name="Smith J."/>
            <person name="Kraus R.H."/>
            <person name="Zhao Y."/>
            <person name="Ren L."/>
            <person name="Fei J."/>
            <person name="Morisson M."/>
            <person name="Kaiser P."/>
            <person name="Griffin D.K."/>
            <person name="Rao M."/>
            <person name="Pitel F."/>
            <person name="Wang J."/>
            <person name="Li N."/>
        </authorList>
    </citation>
    <scope>NUCLEOTIDE SEQUENCE [LARGE SCALE GENOMIC DNA]</scope>
</reference>
<feature type="non-terminal residue" evidence="1">
    <location>
        <position position="67"/>
    </location>
</feature>
<name>R0JNJ0_ANAPL</name>
<dbReference type="AlphaFoldDB" id="R0JNJ0"/>
<dbReference type="InterPro" id="IPR040268">
    <property type="entry name" value="ARMH2"/>
</dbReference>
<dbReference type="EMBL" id="KB743438">
    <property type="protein sequence ID" value="EOA98721.1"/>
    <property type="molecule type" value="Genomic_DNA"/>
</dbReference>
<evidence type="ECO:0000313" key="1">
    <source>
        <dbReference type="EMBL" id="EOA98721.1"/>
    </source>
</evidence>
<accession>R0JNJ0</accession>